<dbReference type="RefSeq" id="WP_109733698.1">
    <property type="nucleotide sequence ID" value="NZ_BAAACK010000021.1"/>
</dbReference>
<dbReference type="Proteomes" id="UP000245845">
    <property type="component" value="Unassembled WGS sequence"/>
</dbReference>
<organism evidence="1 2">
    <name type="scientific">Faecalicatena orotica</name>
    <dbReference type="NCBI Taxonomy" id="1544"/>
    <lineage>
        <taxon>Bacteria</taxon>
        <taxon>Bacillati</taxon>
        <taxon>Bacillota</taxon>
        <taxon>Clostridia</taxon>
        <taxon>Lachnospirales</taxon>
        <taxon>Lachnospiraceae</taxon>
        <taxon>Faecalicatena</taxon>
    </lineage>
</organism>
<accession>A0A2Y9BLM2</accession>
<protein>
    <submittedName>
        <fullName evidence="1">Mobilization protein MobC</fullName>
    </submittedName>
</protein>
<dbReference type="OrthoDB" id="9804743at2"/>
<sequence length="113" mass="13407">MENRKRKVQIIVRVTEEERALIEEKIKQFPTQNLAAYARKMLIDGYIILLDIPEIKAHSAQLQKIGVNINQIAKRVNQTARIYTEDMDELKRLMDEVWKSERRLLLQFRGLTK</sequence>
<reference evidence="1 2" key="1">
    <citation type="submission" date="2018-05" db="EMBL/GenBank/DDBJ databases">
        <title>The Hungate 1000. A catalogue of reference genomes from the rumen microbiome.</title>
        <authorList>
            <person name="Kelly W."/>
        </authorList>
    </citation>
    <scope>NUCLEOTIDE SEQUENCE [LARGE SCALE GENOMIC DNA]</scope>
    <source>
        <strain evidence="1 2">NLAE-zl-C242</strain>
    </source>
</reference>
<evidence type="ECO:0000313" key="2">
    <source>
        <dbReference type="Proteomes" id="UP000245845"/>
    </source>
</evidence>
<comment type="caution">
    <text evidence="1">The sequence shown here is derived from an EMBL/GenBank/DDBJ whole genome shotgun (WGS) entry which is preliminary data.</text>
</comment>
<dbReference type="InterPro" id="IPR053842">
    <property type="entry name" value="NikA-like"/>
</dbReference>
<dbReference type="AlphaFoldDB" id="A0A2Y9BLM2"/>
<proteinExistence type="predicted"/>
<evidence type="ECO:0000313" key="1">
    <source>
        <dbReference type="EMBL" id="PWJ21495.1"/>
    </source>
</evidence>
<gene>
    <name evidence="1" type="ORF">A8806_12064</name>
</gene>
<name>A0A2Y9BLM2_9FIRM</name>
<dbReference type="Pfam" id="PF21983">
    <property type="entry name" value="NikA-like"/>
    <property type="match status" value="1"/>
</dbReference>
<keyword evidence="2" id="KW-1185">Reference proteome</keyword>
<dbReference type="EMBL" id="QGDL01000020">
    <property type="protein sequence ID" value="PWJ21495.1"/>
    <property type="molecule type" value="Genomic_DNA"/>
</dbReference>